<evidence type="ECO:0000256" key="1">
    <source>
        <dbReference type="ARBA" id="ARBA00022553"/>
    </source>
</evidence>
<sequence length="623" mass="66731">MPSPETPMTQEVPCLDQDGSGVSPEQNSGIISKSPSILKQKSEGGTNPLTGSPPCEDDDVVSSSSTSGSGSISSPCQSETSADAASEGNWASVDPLLLTAVRSSKDRLFVLKLDQRCDEFLKDASQTRLEFPQMNSYQRLIVHRVAQYFKLVHVADSARRAVVLYKNADSETPCLRLCDIPLDASTASQSAVSSIRIMQRHSHHHNHSHNRASRHSSTDSGSEGANGPSGAFKSIEEREAAYQAARARIFQEDSESDVSSTSRTSNQSNSTTGKSTARSGKHHNRSQASRLKQQPGAARGRGQQFTPQGGVPFSMPPSDYARVSPYYAYDNGPRGGYPLNPSNGIRPNLRGHPPAFEAMYGSGAPPPFNTNGPMPSGTRYMGSYVDWNGTVCHAQGESPGQSVQEPKALDSINNPFGTASIPAPYPFARPDFGIPPYTSPFTASHMDGVALHYYPEIGTFVPGPMVDHEGGIMQHGSAPGLMGPNAPYAGGYRETEQGGYVPQQKAHFPGGRDRPLPRHDPSFSDFSVPDRLQDPLTDCFRPTNPPIYHSPDPRPPYSSHTPIFEGTSVRVPTSGLGRGGYGMVRGVVPYSNGSRVGGPEEGEVDDLISGINSVTIDSIGDQS</sequence>
<feature type="compositionally biased region" description="Basic residues" evidence="2">
    <location>
        <begin position="199"/>
        <end position="214"/>
    </location>
</feature>
<dbReference type="VEuPathDB" id="FungiDB:SPPG_07906"/>
<dbReference type="GO" id="GO:0003676">
    <property type="term" value="F:nucleic acid binding"/>
    <property type="evidence" value="ECO:0007669"/>
    <property type="project" value="UniProtKB-UniRule"/>
</dbReference>
<dbReference type="InterPro" id="IPR024771">
    <property type="entry name" value="SUZ"/>
</dbReference>
<feature type="compositionally biased region" description="Low complexity" evidence="2">
    <location>
        <begin position="257"/>
        <end position="272"/>
    </location>
</feature>
<dbReference type="Pfam" id="PF12752">
    <property type="entry name" value="SUZ"/>
    <property type="match status" value="1"/>
</dbReference>
<dbReference type="PROSITE" id="PS51061">
    <property type="entry name" value="R3H"/>
    <property type="match status" value="1"/>
</dbReference>
<dbReference type="eggNOG" id="KOG2953">
    <property type="taxonomic scope" value="Eukaryota"/>
</dbReference>
<accession>A0A0L0H6V3</accession>
<feature type="region of interest" description="Disordered" evidence="2">
    <location>
        <begin position="1"/>
        <end position="85"/>
    </location>
</feature>
<evidence type="ECO:0008006" key="7">
    <source>
        <dbReference type="Google" id="ProtNLM"/>
    </source>
</evidence>
<gene>
    <name evidence="5" type="ORF">SPPG_07906</name>
</gene>
<evidence type="ECO:0000259" key="4">
    <source>
        <dbReference type="PROSITE" id="PS51673"/>
    </source>
</evidence>
<dbReference type="GeneID" id="27691090"/>
<dbReference type="STRING" id="645134.A0A0L0H6V3"/>
<keyword evidence="6" id="KW-1185">Reference proteome</keyword>
<dbReference type="InParanoid" id="A0A0L0H6V3"/>
<name>A0A0L0H6V3_SPIPD</name>
<feature type="domain" description="R3H" evidence="3">
    <location>
        <begin position="107"/>
        <end position="170"/>
    </location>
</feature>
<evidence type="ECO:0000313" key="6">
    <source>
        <dbReference type="Proteomes" id="UP000053201"/>
    </source>
</evidence>
<protein>
    <recommendedName>
        <fullName evidence="7">SUZ domain-containing protein</fullName>
    </recommendedName>
</protein>
<feature type="compositionally biased region" description="Polar residues" evidence="2">
    <location>
        <begin position="23"/>
        <end position="50"/>
    </location>
</feature>
<dbReference type="Proteomes" id="UP000053201">
    <property type="component" value="Unassembled WGS sequence"/>
</dbReference>
<proteinExistence type="predicted"/>
<dbReference type="SMART" id="SM00393">
    <property type="entry name" value="R3H"/>
    <property type="match status" value="1"/>
</dbReference>
<dbReference type="InterPro" id="IPR051937">
    <property type="entry name" value="R3H_domain_containing"/>
</dbReference>
<feature type="domain" description="SUZ" evidence="4">
    <location>
        <begin position="171"/>
        <end position="254"/>
    </location>
</feature>
<feature type="region of interest" description="Disordered" evidence="2">
    <location>
        <begin position="547"/>
        <end position="570"/>
    </location>
</feature>
<dbReference type="Gene3D" id="3.30.1370.50">
    <property type="entry name" value="R3H-like domain"/>
    <property type="match status" value="1"/>
</dbReference>
<evidence type="ECO:0000259" key="3">
    <source>
        <dbReference type="PROSITE" id="PS51061"/>
    </source>
</evidence>
<feature type="compositionally biased region" description="Low complexity" evidence="2">
    <location>
        <begin position="62"/>
        <end position="74"/>
    </location>
</feature>
<dbReference type="OMA" id="WTPTPFQ"/>
<dbReference type="PANTHER" id="PTHR15672:SF8">
    <property type="entry name" value="PROTEIN ENCORE"/>
    <property type="match status" value="1"/>
</dbReference>
<dbReference type="PANTHER" id="PTHR15672">
    <property type="entry name" value="CAMP-REGULATED PHOSPHOPROTEIN 21 RELATED R3H DOMAIN CONTAINING PROTEIN"/>
    <property type="match status" value="1"/>
</dbReference>
<organism evidence="5 6">
    <name type="scientific">Spizellomyces punctatus (strain DAOM BR117)</name>
    <dbReference type="NCBI Taxonomy" id="645134"/>
    <lineage>
        <taxon>Eukaryota</taxon>
        <taxon>Fungi</taxon>
        <taxon>Fungi incertae sedis</taxon>
        <taxon>Chytridiomycota</taxon>
        <taxon>Chytridiomycota incertae sedis</taxon>
        <taxon>Chytridiomycetes</taxon>
        <taxon>Spizellomycetales</taxon>
        <taxon>Spizellomycetaceae</taxon>
        <taxon>Spizellomyces</taxon>
    </lineage>
</organism>
<dbReference type="InterPro" id="IPR001374">
    <property type="entry name" value="R3H_dom"/>
</dbReference>
<evidence type="ECO:0000256" key="2">
    <source>
        <dbReference type="SAM" id="MobiDB-lite"/>
    </source>
</evidence>
<keyword evidence="1" id="KW-0597">Phosphoprotein</keyword>
<dbReference type="RefSeq" id="XP_016604734.1">
    <property type="nucleotide sequence ID" value="XM_016756055.1"/>
</dbReference>
<evidence type="ECO:0000313" key="5">
    <source>
        <dbReference type="EMBL" id="KNC96694.1"/>
    </source>
</evidence>
<feature type="region of interest" description="Disordered" evidence="2">
    <location>
        <begin position="199"/>
        <end position="232"/>
    </location>
</feature>
<dbReference type="CDD" id="cd02642">
    <property type="entry name" value="R3H_encore_like"/>
    <property type="match status" value="1"/>
</dbReference>
<dbReference type="OrthoDB" id="278430at2759"/>
<dbReference type="InterPro" id="IPR036867">
    <property type="entry name" value="R3H_dom_sf"/>
</dbReference>
<dbReference type="Pfam" id="PF01424">
    <property type="entry name" value="R3H"/>
    <property type="match status" value="1"/>
</dbReference>
<dbReference type="EMBL" id="KQ257467">
    <property type="protein sequence ID" value="KNC96694.1"/>
    <property type="molecule type" value="Genomic_DNA"/>
</dbReference>
<feature type="compositionally biased region" description="Low complexity" evidence="2">
    <location>
        <begin position="293"/>
        <end position="304"/>
    </location>
</feature>
<dbReference type="SUPFAM" id="SSF82708">
    <property type="entry name" value="R3H domain"/>
    <property type="match status" value="1"/>
</dbReference>
<dbReference type="AlphaFoldDB" id="A0A0L0H6V3"/>
<dbReference type="PROSITE" id="PS51673">
    <property type="entry name" value="SUZ"/>
    <property type="match status" value="1"/>
</dbReference>
<feature type="region of interest" description="Disordered" evidence="2">
    <location>
        <begin position="251"/>
        <end position="317"/>
    </location>
</feature>
<reference evidence="5 6" key="1">
    <citation type="submission" date="2009-08" db="EMBL/GenBank/DDBJ databases">
        <title>The Genome Sequence of Spizellomyces punctatus strain DAOM BR117.</title>
        <authorList>
            <consortium name="The Broad Institute Genome Sequencing Platform"/>
            <person name="Russ C."/>
            <person name="Cuomo C."/>
            <person name="Shea T."/>
            <person name="Young S.K."/>
            <person name="Zeng Q."/>
            <person name="Koehrsen M."/>
            <person name="Haas B."/>
            <person name="Borodovsky M."/>
            <person name="Guigo R."/>
            <person name="Alvarado L."/>
            <person name="Berlin A."/>
            <person name="Bochicchio J."/>
            <person name="Borenstein D."/>
            <person name="Chapman S."/>
            <person name="Chen Z."/>
            <person name="Engels R."/>
            <person name="Freedman E."/>
            <person name="Gellesch M."/>
            <person name="Goldberg J."/>
            <person name="Griggs A."/>
            <person name="Gujja S."/>
            <person name="Heiman D."/>
            <person name="Hepburn T."/>
            <person name="Howarth C."/>
            <person name="Jen D."/>
            <person name="Larson L."/>
            <person name="Lewis B."/>
            <person name="Mehta T."/>
            <person name="Park D."/>
            <person name="Pearson M."/>
            <person name="Roberts A."/>
            <person name="Saif S."/>
            <person name="Shenoy N."/>
            <person name="Sisk P."/>
            <person name="Stolte C."/>
            <person name="Sykes S."/>
            <person name="Thomson T."/>
            <person name="Walk T."/>
            <person name="White J."/>
            <person name="Yandava C."/>
            <person name="Burger G."/>
            <person name="Gray M.W."/>
            <person name="Holland P.W.H."/>
            <person name="King N."/>
            <person name="Lang F.B.F."/>
            <person name="Roger A.J."/>
            <person name="Ruiz-Trillo I."/>
            <person name="Lander E."/>
            <person name="Nusbaum C."/>
        </authorList>
    </citation>
    <scope>NUCLEOTIDE SEQUENCE [LARGE SCALE GENOMIC DNA]</scope>
    <source>
        <strain evidence="5 6">DAOM BR117</strain>
    </source>
</reference>